<dbReference type="EMBL" id="JAUFRC010000001">
    <property type="protein sequence ID" value="MDN3712776.1"/>
    <property type="molecule type" value="Genomic_DNA"/>
</dbReference>
<gene>
    <name evidence="1" type="ORF">QWZ10_15255</name>
</gene>
<dbReference type="Proteomes" id="UP001243846">
    <property type="component" value="Unassembled WGS sequence"/>
</dbReference>
<keyword evidence="2" id="KW-1185">Reference proteome</keyword>
<evidence type="ECO:0000313" key="2">
    <source>
        <dbReference type="Proteomes" id="UP001243846"/>
    </source>
</evidence>
<sequence>MSEAVPATVKDMQAQAAGWADFDATTARNAASAFSELEWQ</sequence>
<proteinExistence type="predicted"/>
<organism evidence="1 2">
    <name type="scientific">Paracoccus cavernae</name>
    <dbReference type="NCBI Taxonomy" id="1571207"/>
    <lineage>
        <taxon>Bacteria</taxon>
        <taxon>Pseudomonadati</taxon>
        <taxon>Pseudomonadota</taxon>
        <taxon>Alphaproteobacteria</taxon>
        <taxon>Rhodobacterales</taxon>
        <taxon>Paracoccaceae</taxon>
        <taxon>Paracoccus</taxon>
    </lineage>
</organism>
<evidence type="ECO:0000313" key="1">
    <source>
        <dbReference type="EMBL" id="MDN3712776.1"/>
    </source>
</evidence>
<comment type="caution">
    <text evidence="1">The sequence shown here is derived from an EMBL/GenBank/DDBJ whole genome shotgun (WGS) entry which is preliminary data.</text>
</comment>
<name>A0ABT8DA70_9RHOB</name>
<protein>
    <submittedName>
        <fullName evidence="1">Uncharacterized protein</fullName>
    </submittedName>
</protein>
<reference evidence="2" key="1">
    <citation type="journal article" date="2019" name="Int. J. Syst. Evol. Microbiol.">
        <title>The Global Catalogue of Microorganisms (GCM) 10K type strain sequencing project: providing services to taxonomists for standard genome sequencing and annotation.</title>
        <authorList>
            <consortium name="The Broad Institute Genomics Platform"/>
            <consortium name="The Broad Institute Genome Sequencing Center for Infectious Disease"/>
            <person name="Wu L."/>
            <person name="Ma J."/>
        </authorList>
    </citation>
    <scope>NUCLEOTIDE SEQUENCE [LARGE SCALE GENOMIC DNA]</scope>
    <source>
        <strain evidence="2">CECT 8482</strain>
    </source>
</reference>
<accession>A0ABT8DA70</accession>
<dbReference type="RefSeq" id="WP_377786694.1">
    <property type="nucleotide sequence ID" value="NZ_JBHUOC010000001.1"/>
</dbReference>